<feature type="region of interest" description="Disordered" evidence="18">
    <location>
        <begin position="352"/>
        <end position="380"/>
    </location>
</feature>
<dbReference type="InterPro" id="IPR017871">
    <property type="entry name" value="ABC_transporter-like_CS"/>
</dbReference>
<dbReference type="EC" id="7.4.2.10" evidence="15"/>
<keyword evidence="11" id="KW-0472">Membrane</keyword>
<evidence type="ECO:0000256" key="14">
    <source>
        <dbReference type="ARBA" id="ARBA00038416"/>
    </source>
</evidence>
<keyword evidence="8" id="KW-0378">Hydrolase</keyword>
<accession>A0A1X3FTM4</accession>
<dbReference type="GO" id="GO:0005524">
    <property type="term" value="F:ATP binding"/>
    <property type="evidence" value="ECO:0007669"/>
    <property type="project" value="UniProtKB-KW"/>
</dbReference>
<dbReference type="PROSITE" id="PS50893">
    <property type="entry name" value="ABC_TRANSPORTER_2"/>
    <property type="match status" value="1"/>
</dbReference>
<dbReference type="GO" id="GO:0055085">
    <property type="term" value="P:transmembrane transport"/>
    <property type="evidence" value="ECO:0007669"/>
    <property type="project" value="UniProtKB-ARBA"/>
</dbReference>
<dbReference type="SMART" id="SM00382">
    <property type="entry name" value="AAA"/>
    <property type="match status" value="1"/>
</dbReference>
<evidence type="ECO:0000256" key="12">
    <source>
        <dbReference type="ARBA" id="ARBA00024722"/>
    </source>
</evidence>
<dbReference type="GO" id="GO:0015833">
    <property type="term" value="P:peptide transport"/>
    <property type="evidence" value="ECO:0007669"/>
    <property type="project" value="InterPro"/>
</dbReference>
<dbReference type="AlphaFoldDB" id="A0A1X3FTM4"/>
<keyword evidence="9 20" id="KW-0067">ATP-binding</keyword>
<feature type="compositionally biased region" description="Low complexity" evidence="18">
    <location>
        <begin position="365"/>
        <end position="380"/>
    </location>
</feature>
<evidence type="ECO:0000259" key="19">
    <source>
        <dbReference type="PROSITE" id="PS50893"/>
    </source>
</evidence>
<keyword evidence="4" id="KW-1003">Cell membrane</keyword>
<dbReference type="CDD" id="cd03257">
    <property type="entry name" value="ABC_NikE_OppD_transporters"/>
    <property type="match status" value="1"/>
</dbReference>
<protein>
    <recommendedName>
        <fullName evidence="16">Glutathione import ATP-binding protein GsiA</fullName>
        <ecNumber evidence="15">7.4.2.10</ecNumber>
    </recommendedName>
</protein>
<evidence type="ECO:0000256" key="4">
    <source>
        <dbReference type="ARBA" id="ARBA00022475"/>
    </source>
</evidence>
<dbReference type="InterPro" id="IPR003439">
    <property type="entry name" value="ABC_transporter-like_ATP-bd"/>
</dbReference>
<dbReference type="Gene3D" id="3.40.50.300">
    <property type="entry name" value="P-loop containing nucleotide triphosphate hydrolases"/>
    <property type="match status" value="1"/>
</dbReference>
<comment type="subcellular location">
    <subcellularLocation>
        <location evidence="1">Cell inner membrane</location>
        <topology evidence="1">Peripheral membrane protein</topology>
    </subcellularLocation>
</comment>
<evidence type="ECO:0000256" key="1">
    <source>
        <dbReference type="ARBA" id="ARBA00004417"/>
    </source>
</evidence>
<dbReference type="InterPro" id="IPR003593">
    <property type="entry name" value="AAA+_ATPase"/>
</dbReference>
<dbReference type="RefSeq" id="WP_085353325.1">
    <property type="nucleotide sequence ID" value="NZ_NAEX01000188.1"/>
</dbReference>
<evidence type="ECO:0000256" key="16">
    <source>
        <dbReference type="ARBA" id="ARBA00041187"/>
    </source>
</evidence>
<sequence>MHEPQASLVETRPDDDVILSVRDLAVHFPLGGGLLGRGRRLLRAVDGVDLTLKRGECLGLVGESGSGKSTVALSILGLVTPTRGRIVLDGQDVTNRPSGDRKALARIVQIVFQDPYASLNPRQTVRRTLEDPLRVHGVTAKSEIEDRVAKMLRHVGLRPEQADRYPHEFSGGQRQRIGIARALILNPKIVICDEPVSALDVSIRAQIINLLLELKETLGLSYIMISHDLGVVEHMSDKVAVMYLGRIVENGHWREIFERPAHPYTQALIAAIPDPLRHAPLATTGGDLPNPLNPPNGCAFSPRCRYAEAVCRSEPGPVLETRADGHAVRCWRSEEIGAASVALSPLPSVPVEPIVCHQPDEGGDSLSSSPPAAHAATREN</sequence>
<reference evidence="20 21" key="1">
    <citation type="submission" date="2017-03" db="EMBL/GenBank/DDBJ databases">
        <title>Whole genome sequences of fourteen strains of Bradyrhizobium canariense and one strain of Bradyrhizobium japonicum isolated from Lupinus (Papilionoideae: Genisteae) species in Algeria.</title>
        <authorList>
            <person name="Crovadore J."/>
            <person name="Chekireb D."/>
            <person name="Brachmann A."/>
            <person name="Chablais R."/>
            <person name="Cochard B."/>
            <person name="Lefort F."/>
        </authorList>
    </citation>
    <scope>NUCLEOTIDE SEQUENCE [LARGE SCALE GENOMIC DNA]</scope>
    <source>
        <strain evidence="20 21">UBMA195</strain>
    </source>
</reference>
<comment type="function">
    <text evidence="13">Part of the ABC transporter complex GsiABCD involved in glutathione import. Responsible for energy coupling to the transport system.</text>
</comment>
<evidence type="ECO:0000256" key="7">
    <source>
        <dbReference type="ARBA" id="ARBA00022741"/>
    </source>
</evidence>
<dbReference type="Pfam" id="PF00005">
    <property type="entry name" value="ABC_tran"/>
    <property type="match status" value="1"/>
</dbReference>
<evidence type="ECO:0000256" key="2">
    <source>
        <dbReference type="ARBA" id="ARBA00011469"/>
    </source>
</evidence>
<evidence type="ECO:0000256" key="17">
    <source>
        <dbReference type="ARBA" id="ARBA00047640"/>
    </source>
</evidence>
<dbReference type="Proteomes" id="UP000193553">
    <property type="component" value="Unassembled WGS sequence"/>
</dbReference>
<keyword evidence="7" id="KW-0547">Nucleotide-binding</keyword>
<keyword evidence="3" id="KW-0813">Transport</keyword>
<comment type="catalytic activity">
    <reaction evidence="17">
        <text>glutathione(out) + ATP + H2O = glutathione(in) + ADP + phosphate + H(+)</text>
        <dbReference type="Rhea" id="RHEA:29791"/>
        <dbReference type="ChEBI" id="CHEBI:15377"/>
        <dbReference type="ChEBI" id="CHEBI:15378"/>
        <dbReference type="ChEBI" id="CHEBI:30616"/>
        <dbReference type="ChEBI" id="CHEBI:43474"/>
        <dbReference type="ChEBI" id="CHEBI:57925"/>
        <dbReference type="ChEBI" id="CHEBI:456216"/>
        <dbReference type="EC" id="7.4.2.10"/>
    </reaction>
</comment>
<comment type="function">
    <text evidence="12">Involved in beta-(1--&gt;2)glucan export. Transmembrane domains (TMD) form a pore in the inner membrane and the ATP-binding domain (NBD) is responsible for energy generation.</text>
</comment>
<dbReference type="NCBIfam" id="TIGR01727">
    <property type="entry name" value="oligo_HPY"/>
    <property type="match status" value="1"/>
</dbReference>
<evidence type="ECO:0000256" key="3">
    <source>
        <dbReference type="ARBA" id="ARBA00022448"/>
    </source>
</evidence>
<dbReference type="PANTHER" id="PTHR43776:SF15">
    <property type="entry name" value="GLUTATHIONE IMPORT ATP-BINDING PROTEIN GSIA"/>
    <property type="match status" value="1"/>
</dbReference>
<evidence type="ECO:0000256" key="10">
    <source>
        <dbReference type="ARBA" id="ARBA00022967"/>
    </source>
</evidence>
<evidence type="ECO:0000256" key="6">
    <source>
        <dbReference type="ARBA" id="ARBA00022737"/>
    </source>
</evidence>
<dbReference type="FunFam" id="3.40.50.300:FF:000016">
    <property type="entry name" value="Oligopeptide ABC transporter ATP-binding component"/>
    <property type="match status" value="1"/>
</dbReference>
<dbReference type="GO" id="GO:0016887">
    <property type="term" value="F:ATP hydrolysis activity"/>
    <property type="evidence" value="ECO:0007669"/>
    <property type="project" value="InterPro"/>
</dbReference>
<dbReference type="InterPro" id="IPR050319">
    <property type="entry name" value="ABC_transp_ATP-bind"/>
</dbReference>
<comment type="subunit">
    <text evidence="2">The complex is composed of two ATP-binding proteins (GsiA), two transmembrane proteins (GsiC and GsiD) and a solute-binding protein (GsiB).</text>
</comment>
<organism evidence="20 21">
    <name type="scientific">Bradyrhizobium canariense</name>
    <dbReference type="NCBI Taxonomy" id="255045"/>
    <lineage>
        <taxon>Bacteria</taxon>
        <taxon>Pseudomonadati</taxon>
        <taxon>Pseudomonadota</taxon>
        <taxon>Alphaproteobacteria</taxon>
        <taxon>Hyphomicrobiales</taxon>
        <taxon>Nitrobacteraceae</taxon>
        <taxon>Bradyrhizobium</taxon>
    </lineage>
</organism>
<evidence type="ECO:0000256" key="13">
    <source>
        <dbReference type="ARBA" id="ARBA00037530"/>
    </source>
</evidence>
<dbReference type="PANTHER" id="PTHR43776">
    <property type="entry name" value="TRANSPORT ATP-BINDING PROTEIN"/>
    <property type="match status" value="1"/>
</dbReference>
<dbReference type="PROSITE" id="PS00211">
    <property type="entry name" value="ABC_TRANSPORTER_1"/>
    <property type="match status" value="1"/>
</dbReference>
<name>A0A1X3FTM4_9BRAD</name>
<proteinExistence type="inferred from homology"/>
<evidence type="ECO:0000313" key="20">
    <source>
        <dbReference type="EMBL" id="OSJ08028.1"/>
    </source>
</evidence>
<keyword evidence="5" id="KW-0997">Cell inner membrane</keyword>
<comment type="caution">
    <text evidence="20">The sequence shown here is derived from an EMBL/GenBank/DDBJ whole genome shotgun (WGS) entry which is preliminary data.</text>
</comment>
<keyword evidence="10" id="KW-1278">Translocase</keyword>
<dbReference type="InterPro" id="IPR027417">
    <property type="entry name" value="P-loop_NTPase"/>
</dbReference>
<evidence type="ECO:0000256" key="11">
    <source>
        <dbReference type="ARBA" id="ARBA00023136"/>
    </source>
</evidence>
<dbReference type="InterPro" id="IPR013563">
    <property type="entry name" value="Oligopep_ABC_C"/>
</dbReference>
<evidence type="ECO:0000313" key="21">
    <source>
        <dbReference type="Proteomes" id="UP000193553"/>
    </source>
</evidence>
<gene>
    <name evidence="20" type="ORF">BSZ18_19735</name>
</gene>
<evidence type="ECO:0000256" key="15">
    <source>
        <dbReference type="ARBA" id="ARBA00039050"/>
    </source>
</evidence>
<evidence type="ECO:0000256" key="8">
    <source>
        <dbReference type="ARBA" id="ARBA00022801"/>
    </source>
</evidence>
<feature type="domain" description="ABC transporter" evidence="19">
    <location>
        <begin position="21"/>
        <end position="269"/>
    </location>
</feature>
<evidence type="ECO:0000256" key="18">
    <source>
        <dbReference type="SAM" id="MobiDB-lite"/>
    </source>
</evidence>
<dbReference type="EMBL" id="NAFI01000176">
    <property type="protein sequence ID" value="OSJ08028.1"/>
    <property type="molecule type" value="Genomic_DNA"/>
</dbReference>
<dbReference type="OrthoDB" id="9815712at2"/>
<keyword evidence="6" id="KW-0677">Repeat</keyword>
<evidence type="ECO:0000256" key="5">
    <source>
        <dbReference type="ARBA" id="ARBA00022519"/>
    </source>
</evidence>
<dbReference type="Pfam" id="PF08352">
    <property type="entry name" value="oligo_HPY"/>
    <property type="match status" value="1"/>
</dbReference>
<dbReference type="GO" id="GO:0005886">
    <property type="term" value="C:plasma membrane"/>
    <property type="evidence" value="ECO:0007669"/>
    <property type="project" value="UniProtKB-SubCell"/>
</dbReference>
<dbReference type="SUPFAM" id="SSF52540">
    <property type="entry name" value="P-loop containing nucleoside triphosphate hydrolases"/>
    <property type="match status" value="1"/>
</dbReference>
<evidence type="ECO:0000256" key="9">
    <source>
        <dbReference type="ARBA" id="ARBA00022840"/>
    </source>
</evidence>
<comment type="similarity">
    <text evidence="14">Belongs to the ABC transporter superfamily. Glutathione importer (TC 3.A.1.5.11) family.</text>
</comment>